<comment type="caution">
    <text evidence="2">The sequence shown here is derived from an EMBL/GenBank/DDBJ whole genome shotgun (WGS) entry which is preliminary data.</text>
</comment>
<dbReference type="Pfam" id="PF00053">
    <property type="entry name" value="EGF_laminin"/>
    <property type="match status" value="1"/>
</dbReference>
<proteinExistence type="predicted"/>
<accession>A0AAV5W6R4</accession>
<organism evidence="2 4">
    <name type="scientific">Pristionchus fissidentatus</name>
    <dbReference type="NCBI Taxonomy" id="1538716"/>
    <lineage>
        <taxon>Eukaryota</taxon>
        <taxon>Metazoa</taxon>
        <taxon>Ecdysozoa</taxon>
        <taxon>Nematoda</taxon>
        <taxon>Chromadorea</taxon>
        <taxon>Rhabditida</taxon>
        <taxon>Rhabditina</taxon>
        <taxon>Diplogasteromorpha</taxon>
        <taxon>Diplogasteroidea</taxon>
        <taxon>Neodiplogasteridae</taxon>
        <taxon>Pristionchus</taxon>
    </lineage>
</organism>
<feature type="non-terminal residue" evidence="2">
    <location>
        <position position="107"/>
    </location>
</feature>
<evidence type="ECO:0000313" key="4">
    <source>
        <dbReference type="Proteomes" id="UP001432322"/>
    </source>
</evidence>
<protein>
    <recommendedName>
        <fullName evidence="1">EGF-like domain-containing protein</fullName>
    </recommendedName>
</protein>
<reference evidence="2" key="1">
    <citation type="submission" date="2023-10" db="EMBL/GenBank/DDBJ databases">
        <title>Genome assembly of Pristionchus species.</title>
        <authorList>
            <person name="Yoshida K."/>
            <person name="Sommer R.J."/>
        </authorList>
    </citation>
    <scope>NUCLEOTIDE SEQUENCE</scope>
    <source>
        <strain evidence="2">RS5133</strain>
    </source>
</reference>
<dbReference type="SUPFAM" id="SSF57196">
    <property type="entry name" value="EGF/Laminin"/>
    <property type="match status" value="1"/>
</dbReference>
<sequence length="107" mass="11812">CTSNVCMHDGKMAIGHSRMECICKGEWDGHYCERLACWRLTDMGGDKRYRNDKATNSCKCGTHYAGEKCDVIKSCEKKGRFENGACICEEGFGGALCEKKCAPGLLT</sequence>
<dbReference type="EMBL" id="BTSY01000106">
    <property type="protein sequence ID" value="GMT37332.1"/>
    <property type="molecule type" value="Genomic_DNA"/>
</dbReference>
<dbReference type="EMBL" id="BTSY01000004">
    <property type="protein sequence ID" value="GMT26070.1"/>
    <property type="molecule type" value="Genomic_DNA"/>
</dbReference>
<dbReference type="InterPro" id="IPR000742">
    <property type="entry name" value="EGF"/>
</dbReference>
<evidence type="ECO:0000313" key="2">
    <source>
        <dbReference type="EMBL" id="GMT26070.1"/>
    </source>
</evidence>
<keyword evidence="4" id="KW-1185">Reference proteome</keyword>
<evidence type="ECO:0000259" key="1">
    <source>
        <dbReference type="PROSITE" id="PS00022"/>
    </source>
</evidence>
<dbReference type="InterPro" id="IPR002049">
    <property type="entry name" value="LE_dom"/>
</dbReference>
<gene>
    <name evidence="2" type="ORF">PFISCL1PPCAC_17367</name>
    <name evidence="3" type="ORF">PFISCL1PPCAC_28629</name>
</gene>
<dbReference type="PROSITE" id="PS00022">
    <property type="entry name" value="EGF_1"/>
    <property type="match status" value="1"/>
</dbReference>
<feature type="non-terminal residue" evidence="2">
    <location>
        <position position="1"/>
    </location>
</feature>
<name>A0AAV5W6R4_9BILA</name>
<dbReference type="AlphaFoldDB" id="A0AAV5W6R4"/>
<dbReference type="Proteomes" id="UP001432322">
    <property type="component" value="Unassembled WGS sequence"/>
</dbReference>
<evidence type="ECO:0000313" key="3">
    <source>
        <dbReference type="EMBL" id="GMT37332.1"/>
    </source>
</evidence>
<feature type="domain" description="EGF-like" evidence="1">
    <location>
        <begin position="21"/>
        <end position="32"/>
    </location>
</feature>